<feature type="transmembrane region" description="Helical" evidence="7">
    <location>
        <begin position="241"/>
        <end position="260"/>
    </location>
</feature>
<dbReference type="RefSeq" id="XP_031001643.1">
    <property type="nucleotide sequence ID" value="XM_031153297.1"/>
</dbReference>
<evidence type="ECO:0000256" key="5">
    <source>
        <dbReference type="ARBA" id="ARBA00023136"/>
    </source>
</evidence>
<keyword evidence="3 7" id="KW-0812">Transmembrane</keyword>
<feature type="region of interest" description="Disordered" evidence="6">
    <location>
        <begin position="555"/>
        <end position="583"/>
    </location>
</feature>
<dbReference type="GeneID" id="41988575"/>
<keyword evidence="5 7" id="KW-0472">Membrane</keyword>
<dbReference type="GO" id="GO:0022857">
    <property type="term" value="F:transmembrane transporter activity"/>
    <property type="evidence" value="ECO:0007669"/>
    <property type="project" value="InterPro"/>
</dbReference>
<dbReference type="Proteomes" id="UP000431533">
    <property type="component" value="Unassembled WGS sequence"/>
</dbReference>
<name>A0A8H8TW28_9HELO</name>
<evidence type="ECO:0000256" key="2">
    <source>
        <dbReference type="ARBA" id="ARBA00005982"/>
    </source>
</evidence>
<keyword evidence="9" id="KW-1185">Reference proteome</keyword>
<feature type="transmembrane region" description="Helical" evidence="7">
    <location>
        <begin position="266"/>
        <end position="287"/>
    </location>
</feature>
<accession>A0A8H8TW28</accession>
<feature type="transmembrane region" description="Helical" evidence="7">
    <location>
        <begin position="448"/>
        <end position="472"/>
    </location>
</feature>
<evidence type="ECO:0000256" key="6">
    <source>
        <dbReference type="SAM" id="MobiDB-lite"/>
    </source>
</evidence>
<evidence type="ECO:0000256" key="3">
    <source>
        <dbReference type="ARBA" id="ARBA00022692"/>
    </source>
</evidence>
<protein>
    <submittedName>
        <fullName evidence="8">Peptide transporter</fullName>
    </submittedName>
</protein>
<dbReference type="OrthoDB" id="8904098at2759"/>
<evidence type="ECO:0000256" key="1">
    <source>
        <dbReference type="ARBA" id="ARBA00004141"/>
    </source>
</evidence>
<dbReference type="EMBL" id="QGMH01000223">
    <property type="protein sequence ID" value="TVY22855.1"/>
    <property type="molecule type" value="Genomic_DNA"/>
</dbReference>
<dbReference type="AlphaFoldDB" id="A0A8H8TW28"/>
<evidence type="ECO:0000256" key="7">
    <source>
        <dbReference type="SAM" id="Phobius"/>
    </source>
</evidence>
<dbReference type="SUPFAM" id="SSF103473">
    <property type="entry name" value="MFS general substrate transporter"/>
    <property type="match status" value="1"/>
</dbReference>
<evidence type="ECO:0000313" key="8">
    <source>
        <dbReference type="EMBL" id="TVY22855.1"/>
    </source>
</evidence>
<reference evidence="8 9" key="1">
    <citation type="submission" date="2018-05" db="EMBL/GenBank/DDBJ databases">
        <title>Genome sequencing and assembly of the regulated plant pathogen Lachnellula willkommii and related sister species for the development of diagnostic species identification markers.</title>
        <authorList>
            <person name="Giroux E."/>
            <person name="Bilodeau G."/>
        </authorList>
    </citation>
    <scope>NUCLEOTIDE SEQUENCE [LARGE SCALE GENOMIC DNA]</scope>
    <source>
        <strain evidence="8 9">CBS 185.66</strain>
    </source>
</reference>
<feature type="transmembrane region" description="Helical" evidence="7">
    <location>
        <begin position="154"/>
        <end position="177"/>
    </location>
</feature>
<comment type="subcellular location">
    <subcellularLocation>
        <location evidence="1">Membrane</location>
        <topology evidence="1">Multi-pass membrane protein</topology>
    </subcellularLocation>
</comment>
<dbReference type="Gene3D" id="1.20.1250.20">
    <property type="entry name" value="MFS general substrate transporter like domains"/>
    <property type="match status" value="2"/>
</dbReference>
<feature type="transmembrane region" description="Helical" evidence="7">
    <location>
        <begin position="395"/>
        <end position="415"/>
    </location>
</feature>
<feature type="transmembrane region" description="Helical" evidence="7">
    <location>
        <begin position="484"/>
        <end position="507"/>
    </location>
</feature>
<feature type="transmembrane region" description="Helical" evidence="7">
    <location>
        <begin position="183"/>
        <end position="209"/>
    </location>
</feature>
<organism evidence="8 9">
    <name type="scientific">Lachnellula hyalina</name>
    <dbReference type="NCBI Taxonomy" id="1316788"/>
    <lineage>
        <taxon>Eukaryota</taxon>
        <taxon>Fungi</taxon>
        <taxon>Dikarya</taxon>
        <taxon>Ascomycota</taxon>
        <taxon>Pezizomycotina</taxon>
        <taxon>Leotiomycetes</taxon>
        <taxon>Helotiales</taxon>
        <taxon>Lachnaceae</taxon>
        <taxon>Lachnellula</taxon>
    </lineage>
</organism>
<evidence type="ECO:0000256" key="4">
    <source>
        <dbReference type="ARBA" id="ARBA00022989"/>
    </source>
</evidence>
<evidence type="ECO:0000313" key="9">
    <source>
        <dbReference type="Proteomes" id="UP000431533"/>
    </source>
</evidence>
<feature type="transmembrane region" description="Helical" evidence="7">
    <location>
        <begin position="513"/>
        <end position="534"/>
    </location>
</feature>
<dbReference type="PANTHER" id="PTHR11654">
    <property type="entry name" value="OLIGOPEPTIDE TRANSPORTER-RELATED"/>
    <property type="match status" value="1"/>
</dbReference>
<keyword evidence="4 7" id="KW-1133">Transmembrane helix</keyword>
<comment type="similarity">
    <text evidence="2">Belongs to the major facilitator superfamily. Proton-dependent oligopeptide transporter (POT/PTR) (TC 2.A.17) family.</text>
</comment>
<feature type="non-terminal residue" evidence="8">
    <location>
        <position position="1"/>
    </location>
</feature>
<dbReference type="InterPro" id="IPR000109">
    <property type="entry name" value="POT_fam"/>
</dbReference>
<sequence length="583" mass="63011">MANHVLEETQVVVGSEAPPAFAEKGPMFHADPYNQHGAEIDDATPATEEELSTLRRVAGSIPITAYLLCLVEFAERGSFYGVKQVFSNFVNRPLPAGGNGGGAPPRGTQQTAGALGKGTVVAAAVVSSFSFLVYALPMFGGWLADAKWGRFRTICVGIAICGIGHVVMVIAAIPSVLRAGNAYAPFMISVYILAIGSALFKPCISVVLLDQNPHKKPVTTTLKTGEKVVIDPGATTERIMLWFYLLINIGAFLGVATAYLAKLVAFWPAFLVPGIIYFLLPPLLWYLHPRLILHKPGGSDLGNIFKILGICLRRGGLKSIGRKGFFNHAKPSVIAESSHPISVPCDALSVMLTTNGVPNDVISNFNPLVILLGVPLFNYGLYPLLRKYRINFGPIMRMFLGMLICSIGSIGWAIITHYAYTTGPCGDHASSLTCVDADGVSLVSPISIWWTALPLSITALCEILVNVTAYGIAYSRAPKNMRGLISAVNCFMSAIQYAINLATAPAIKDPHIVWAFAGPSIVGFVSAWVFLYIYKDLDHEEYVLNDDLYNNETDASTRQLNRNSDVERESKAVEAGVDEKNLR</sequence>
<proteinExistence type="inferred from homology"/>
<feature type="transmembrane region" description="Helical" evidence="7">
    <location>
        <begin position="120"/>
        <end position="142"/>
    </location>
</feature>
<comment type="caution">
    <text evidence="8">The sequence shown here is derived from an EMBL/GenBank/DDBJ whole genome shotgun (WGS) entry which is preliminary data.</text>
</comment>
<dbReference type="Pfam" id="PF00854">
    <property type="entry name" value="PTR2"/>
    <property type="match status" value="2"/>
</dbReference>
<dbReference type="GO" id="GO:0016020">
    <property type="term" value="C:membrane"/>
    <property type="evidence" value="ECO:0007669"/>
    <property type="project" value="UniProtKB-SubCell"/>
</dbReference>
<gene>
    <name evidence="8" type="primary">PTR2_2</name>
    <name evidence="8" type="ORF">LHYA1_G008377</name>
</gene>
<feature type="compositionally biased region" description="Basic and acidic residues" evidence="6">
    <location>
        <begin position="564"/>
        <end position="583"/>
    </location>
</feature>
<dbReference type="InterPro" id="IPR036259">
    <property type="entry name" value="MFS_trans_sf"/>
</dbReference>